<evidence type="ECO:0000256" key="10">
    <source>
        <dbReference type="ARBA" id="ARBA00055605"/>
    </source>
</evidence>
<dbReference type="CDD" id="cd07033">
    <property type="entry name" value="TPP_PYR_DXS_TK_like"/>
    <property type="match status" value="1"/>
</dbReference>
<dbReference type="GO" id="GO:0009228">
    <property type="term" value="P:thiamine biosynthetic process"/>
    <property type="evidence" value="ECO:0007669"/>
    <property type="project" value="UniProtKB-UniRule"/>
</dbReference>
<evidence type="ECO:0000256" key="5">
    <source>
        <dbReference type="ARBA" id="ARBA00022723"/>
    </source>
</evidence>
<dbReference type="GO" id="GO:0008661">
    <property type="term" value="F:1-deoxy-D-xylulose-5-phosphate synthase activity"/>
    <property type="evidence" value="ECO:0007669"/>
    <property type="project" value="UniProtKB-UniRule"/>
</dbReference>
<dbReference type="UniPathway" id="UPA00064">
    <property type="reaction ID" value="UER00091"/>
</dbReference>
<feature type="binding site" evidence="11">
    <location>
        <position position="179"/>
    </location>
    <ligand>
        <name>thiamine diphosphate</name>
        <dbReference type="ChEBI" id="CHEBI:58937"/>
    </ligand>
</feature>
<dbReference type="GO" id="GO:0019288">
    <property type="term" value="P:isopentenyl diphosphate biosynthetic process, methylerythritol 4-phosphate pathway"/>
    <property type="evidence" value="ECO:0007669"/>
    <property type="project" value="TreeGrafter"/>
</dbReference>
<dbReference type="OrthoDB" id="9803371at2"/>
<dbReference type="InterPro" id="IPR005475">
    <property type="entry name" value="Transketolase-like_Pyr-bd"/>
</dbReference>
<dbReference type="NCBIfam" id="NF003933">
    <property type="entry name" value="PRK05444.2-2"/>
    <property type="match status" value="1"/>
</dbReference>
<protein>
    <recommendedName>
        <fullName evidence="11">1-deoxy-D-xylulose-5-phosphate synthase</fullName>
        <ecNumber evidence="11">2.2.1.7</ecNumber>
    </recommendedName>
    <alternativeName>
        <fullName evidence="11">1-deoxyxylulose-5-phosphate synthase</fullName>
        <shortName evidence="11">DXP synthase</shortName>
        <shortName evidence="11">DXPS</shortName>
    </alternativeName>
</protein>
<dbReference type="EC" id="2.2.1.7" evidence="11"/>
<dbReference type="GO" id="GO:0000287">
    <property type="term" value="F:magnesium ion binding"/>
    <property type="evidence" value="ECO:0007669"/>
    <property type="project" value="UniProtKB-UniRule"/>
</dbReference>
<dbReference type="PROSITE" id="PS00802">
    <property type="entry name" value="TRANSKETOLASE_2"/>
    <property type="match status" value="1"/>
</dbReference>
<dbReference type="KEGG" id="melm:C7H73_12685"/>
<gene>
    <name evidence="11" type="primary">dxs</name>
    <name evidence="13" type="ORF">C7H73_12685</name>
</gene>
<dbReference type="SUPFAM" id="SSF52922">
    <property type="entry name" value="TK C-terminal domain-like"/>
    <property type="match status" value="1"/>
</dbReference>
<dbReference type="InterPro" id="IPR033248">
    <property type="entry name" value="Transketolase_C"/>
</dbReference>
<evidence type="ECO:0000259" key="12">
    <source>
        <dbReference type="SMART" id="SM00861"/>
    </source>
</evidence>
<comment type="cofactor">
    <cofactor evidence="11">
        <name>Mg(2+)</name>
        <dbReference type="ChEBI" id="CHEBI:18420"/>
    </cofactor>
    <text evidence="11">Binds 1 Mg(2+) ion per subunit.</text>
</comment>
<dbReference type="RefSeq" id="WP_106846985.1">
    <property type="nucleotide sequence ID" value="NZ_CP027792.1"/>
</dbReference>
<evidence type="ECO:0000256" key="9">
    <source>
        <dbReference type="ARBA" id="ARBA00023229"/>
    </source>
</evidence>
<dbReference type="AlphaFoldDB" id="A0A2P1NN44"/>
<dbReference type="InterPro" id="IPR029061">
    <property type="entry name" value="THDP-binding"/>
</dbReference>
<dbReference type="NCBIfam" id="TIGR00204">
    <property type="entry name" value="dxs"/>
    <property type="match status" value="1"/>
</dbReference>
<proteinExistence type="inferred from homology"/>
<sequence>MSTTNYPLLERIHDPADLRRLSRADLKLLAGELRAFVLESVSQTGGHLSSNLGTVELTIALHAVFSTPQDRLVWDVGHQTYPHKILTGRRERMGSLRQLDGLSGFPQRAESEYDTFGTAHSSTSISAALGMALAARQQGVQRHCVAIIGDGAMTAGMAFEALNNAGVADANLLVVLNDNDMSISPPVGALNRYLAQLMSGNFYTRARDVGKNVLKNVPPLLELAKRLEQQAKGMVVPATMFEQFGFNYIGPIDGHDLDSLIPTLENIRDLQGPQFLHVVTKKGQGYKLAEADPVAYHGPGKFDPKIGLVKPATPPKQTFTQVFGQWLCDMAEQDARLVGITPAMREGSGMVEFEQRFPGRYYDVGIAEQHAVTFAAGMACEGVKPVVAIYSTFLQRGYDQLIHDVALQNLPVVFALDRAGLVGADGATHAGAYDIPFVRCIPNMAMACPADERECRQLLTTAYEQDHPVAVRYPRGAGVGAVPLASLEGLPYGKGEVRREGRRIAILAFGTLLYPALQAAQGLDATVVNMRWAKPLDTELLLRVAATHEAIVTVEEGAIMGGAGSAVCEALNAAGVLRPVLQLGLPDTFVEHGDPARLLALQGLDAAGIERAITARFNATQAGHNGRAAA</sequence>
<comment type="function">
    <text evidence="10 11">Catalyzes the acyloin condensation reaction between C atoms 2 and 3 of pyruvate and glyceraldehyde 3-phosphate to yield 1-deoxy-D-xylulose-5-phosphate (DXP).</text>
</comment>
<dbReference type="GO" id="GO:0016114">
    <property type="term" value="P:terpenoid biosynthetic process"/>
    <property type="evidence" value="ECO:0007669"/>
    <property type="project" value="UniProtKB-UniRule"/>
</dbReference>
<dbReference type="Proteomes" id="UP000241829">
    <property type="component" value="Chromosome"/>
</dbReference>
<evidence type="ECO:0000256" key="8">
    <source>
        <dbReference type="ARBA" id="ARBA00023052"/>
    </source>
</evidence>
<evidence type="ECO:0000256" key="11">
    <source>
        <dbReference type="HAMAP-Rule" id="MF_00315"/>
    </source>
</evidence>
<dbReference type="Pfam" id="PF02779">
    <property type="entry name" value="Transket_pyr"/>
    <property type="match status" value="1"/>
</dbReference>
<evidence type="ECO:0000256" key="7">
    <source>
        <dbReference type="ARBA" id="ARBA00022977"/>
    </source>
</evidence>
<dbReference type="HAMAP" id="MF_00315">
    <property type="entry name" value="DXP_synth"/>
    <property type="match status" value="1"/>
</dbReference>
<feature type="binding site" evidence="11">
    <location>
        <position position="150"/>
    </location>
    <ligand>
        <name>Mg(2+)</name>
        <dbReference type="ChEBI" id="CHEBI:18420"/>
    </ligand>
</feature>
<accession>A0A2P1NN44</accession>
<keyword evidence="7 11" id="KW-0784">Thiamine biosynthesis</keyword>
<keyword evidence="4 11" id="KW-0808">Transferase</keyword>
<dbReference type="PROSITE" id="PS00801">
    <property type="entry name" value="TRANSKETOLASE_1"/>
    <property type="match status" value="1"/>
</dbReference>
<keyword evidence="5 11" id="KW-0479">Metal-binding</keyword>
<dbReference type="InterPro" id="IPR005477">
    <property type="entry name" value="Dxylulose-5-P_synthase"/>
</dbReference>
<evidence type="ECO:0000256" key="4">
    <source>
        <dbReference type="ARBA" id="ARBA00022679"/>
    </source>
</evidence>
<dbReference type="GO" id="GO:0005829">
    <property type="term" value="C:cytosol"/>
    <property type="evidence" value="ECO:0007669"/>
    <property type="project" value="TreeGrafter"/>
</dbReference>
<feature type="binding site" evidence="11">
    <location>
        <position position="78"/>
    </location>
    <ligand>
        <name>thiamine diphosphate</name>
        <dbReference type="ChEBI" id="CHEBI:58937"/>
    </ligand>
</feature>
<dbReference type="InterPro" id="IPR009014">
    <property type="entry name" value="Transketo_C/PFOR_II"/>
</dbReference>
<keyword evidence="6 11" id="KW-0460">Magnesium</keyword>
<comment type="subunit">
    <text evidence="3 11">Homodimer.</text>
</comment>
<feature type="binding site" evidence="11">
    <location>
        <begin position="151"/>
        <end position="152"/>
    </location>
    <ligand>
        <name>thiamine diphosphate</name>
        <dbReference type="ChEBI" id="CHEBI:58937"/>
    </ligand>
</feature>
<evidence type="ECO:0000313" key="13">
    <source>
        <dbReference type="EMBL" id="AVP58437.1"/>
    </source>
</evidence>
<feature type="domain" description="Transketolase-like pyrimidine-binding" evidence="12">
    <location>
        <begin position="317"/>
        <end position="481"/>
    </location>
</feature>
<dbReference type="Pfam" id="PF02780">
    <property type="entry name" value="Transketolase_C"/>
    <property type="match status" value="1"/>
</dbReference>
<evidence type="ECO:0000256" key="2">
    <source>
        <dbReference type="ARBA" id="ARBA00011081"/>
    </source>
</evidence>
<dbReference type="SMART" id="SM00861">
    <property type="entry name" value="Transket_pyr"/>
    <property type="match status" value="1"/>
</dbReference>
<evidence type="ECO:0000256" key="3">
    <source>
        <dbReference type="ARBA" id="ARBA00011738"/>
    </source>
</evidence>
<name>A0A2P1NN44_9BURK</name>
<evidence type="ECO:0000313" key="14">
    <source>
        <dbReference type="Proteomes" id="UP000241829"/>
    </source>
</evidence>
<dbReference type="InterPro" id="IPR020826">
    <property type="entry name" value="Transketolase_BS"/>
</dbReference>
<dbReference type="FunFam" id="3.40.50.970:FF:000005">
    <property type="entry name" value="1-deoxy-D-xylulose-5-phosphate synthase"/>
    <property type="match status" value="1"/>
</dbReference>
<dbReference type="Gene3D" id="3.40.50.970">
    <property type="match status" value="2"/>
</dbReference>
<feature type="binding site" evidence="11">
    <location>
        <begin position="119"/>
        <end position="121"/>
    </location>
    <ligand>
        <name>thiamine diphosphate</name>
        <dbReference type="ChEBI" id="CHEBI:58937"/>
    </ligand>
</feature>
<keyword evidence="14" id="KW-1185">Reference proteome</keyword>
<dbReference type="FunFam" id="3.40.50.920:FF:000002">
    <property type="entry name" value="1-deoxy-D-xylulose-5-phosphate synthase"/>
    <property type="match status" value="1"/>
</dbReference>
<evidence type="ECO:0000256" key="6">
    <source>
        <dbReference type="ARBA" id="ARBA00022842"/>
    </source>
</evidence>
<keyword evidence="8 11" id="KW-0786">Thiamine pyrophosphate</keyword>
<comment type="cofactor">
    <cofactor evidence="11">
        <name>thiamine diphosphate</name>
        <dbReference type="ChEBI" id="CHEBI:58937"/>
    </cofactor>
    <text evidence="11">Binds 1 thiamine pyrophosphate per subunit.</text>
</comment>
<dbReference type="Pfam" id="PF13292">
    <property type="entry name" value="DXP_synthase_N"/>
    <property type="match status" value="1"/>
</dbReference>
<comment type="catalytic activity">
    <reaction evidence="11">
        <text>D-glyceraldehyde 3-phosphate + pyruvate + H(+) = 1-deoxy-D-xylulose 5-phosphate + CO2</text>
        <dbReference type="Rhea" id="RHEA:12605"/>
        <dbReference type="ChEBI" id="CHEBI:15361"/>
        <dbReference type="ChEBI" id="CHEBI:15378"/>
        <dbReference type="ChEBI" id="CHEBI:16526"/>
        <dbReference type="ChEBI" id="CHEBI:57792"/>
        <dbReference type="ChEBI" id="CHEBI:59776"/>
        <dbReference type="EC" id="2.2.1.7"/>
    </reaction>
</comment>
<reference evidence="14" key="1">
    <citation type="submission" date="2018-03" db="EMBL/GenBank/DDBJ databases">
        <title>Genome sequencing of Melaminivora sp. strain SC2-7.</title>
        <authorList>
            <person name="Kim S.-J."/>
            <person name="Heo J."/>
            <person name="Ahn J.-H."/>
            <person name="Kwon S.-W."/>
        </authorList>
    </citation>
    <scope>NUCLEOTIDE SEQUENCE [LARGE SCALE GENOMIC DNA]</scope>
    <source>
        <strain evidence="14">SC2-7</strain>
    </source>
</reference>
<comment type="similarity">
    <text evidence="2 11">Belongs to the transketolase family. DXPS subfamily.</text>
</comment>
<dbReference type="EMBL" id="CP027792">
    <property type="protein sequence ID" value="AVP58437.1"/>
    <property type="molecule type" value="Genomic_DNA"/>
</dbReference>
<feature type="binding site" evidence="11">
    <location>
        <position position="179"/>
    </location>
    <ligand>
        <name>Mg(2+)</name>
        <dbReference type="ChEBI" id="CHEBI:18420"/>
    </ligand>
</feature>
<dbReference type="GO" id="GO:0030976">
    <property type="term" value="F:thiamine pyrophosphate binding"/>
    <property type="evidence" value="ECO:0007669"/>
    <property type="project" value="UniProtKB-UniRule"/>
</dbReference>
<keyword evidence="9 11" id="KW-0414">Isoprene biosynthesis</keyword>
<dbReference type="PANTHER" id="PTHR43322">
    <property type="entry name" value="1-D-DEOXYXYLULOSE 5-PHOSPHATE SYNTHASE-RELATED"/>
    <property type="match status" value="1"/>
</dbReference>
<organism evidence="13 14">
    <name type="scientific">Pulveribacter suum</name>
    <dbReference type="NCBI Taxonomy" id="2116657"/>
    <lineage>
        <taxon>Bacteria</taxon>
        <taxon>Pseudomonadati</taxon>
        <taxon>Pseudomonadota</taxon>
        <taxon>Betaproteobacteria</taxon>
        <taxon>Burkholderiales</taxon>
        <taxon>Comamonadaceae</taxon>
        <taxon>Pulveribacter</taxon>
    </lineage>
</organism>
<dbReference type="CDD" id="cd02007">
    <property type="entry name" value="TPP_DXS"/>
    <property type="match status" value="1"/>
</dbReference>
<dbReference type="SUPFAM" id="SSF52518">
    <property type="entry name" value="Thiamin diphosphate-binding fold (THDP-binding)"/>
    <property type="match status" value="2"/>
</dbReference>
<dbReference type="Gene3D" id="3.40.50.920">
    <property type="match status" value="1"/>
</dbReference>
<dbReference type="PANTHER" id="PTHR43322:SF5">
    <property type="entry name" value="1-DEOXY-D-XYLULOSE-5-PHOSPHATE SYNTHASE, CHLOROPLASTIC"/>
    <property type="match status" value="1"/>
</dbReference>
<feature type="binding site" evidence="11">
    <location>
        <position position="286"/>
    </location>
    <ligand>
        <name>thiamine diphosphate</name>
        <dbReference type="ChEBI" id="CHEBI:58937"/>
    </ligand>
</feature>
<dbReference type="InterPro" id="IPR049557">
    <property type="entry name" value="Transketolase_CS"/>
</dbReference>
<comment type="pathway">
    <text evidence="1 11">Metabolic intermediate biosynthesis; 1-deoxy-D-xylulose 5-phosphate biosynthesis; 1-deoxy-D-xylulose 5-phosphate from D-glyceraldehyde 3-phosphate and pyruvate: step 1/1.</text>
</comment>
<feature type="binding site" evidence="11">
    <location>
        <position position="368"/>
    </location>
    <ligand>
        <name>thiamine diphosphate</name>
        <dbReference type="ChEBI" id="CHEBI:58937"/>
    </ligand>
</feature>
<evidence type="ECO:0000256" key="1">
    <source>
        <dbReference type="ARBA" id="ARBA00004980"/>
    </source>
</evidence>